<dbReference type="OrthoDB" id="2962802at2759"/>
<dbReference type="AlphaFoldDB" id="A0A0D7BIY8"/>
<dbReference type="EMBL" id="KN880481">
    <property type="protein sequence ID" value="KIY69611.1"/>
    <property type="molecule type" value="Genomic_DNA"/>
</dbReference>
<reference evidence="1 2" key="1">
    <citation type="journal article" date="2015" name="Fungal Genet. Biol.">
        <title>Evolution of novel wood decay mechanisms in Agaricales revealed by the genome sequences of Fistulina hepatica and Cylindrobasidium torrendii.</title>
        <authorList>
            <person name="Floudas D."/>
            <person name="Held B.W."/>
            <person name="Riley R."/>
            <person name="Nagy L.G."/>
            <person name="Koehler G."/>
            <person name="Ransdell A.S."/>
            <person name="Younus H."/>
            <person name="Chow J."/>
            <person name="Chiniquy J."/>
            <person name="Lipzen A."/>
            <person name="Tritt A."/>
            <person name="Sun H."/>
            <person name="Haridas S."/>
            <person name="LaButti K."/>
            <person name="Ohm R.A."/>
            <person name="Kues U."/>
            <person name="Blanchette R.A."/>
            <person name="Grigoriev I.V."/>
            <person name="Minto R.E."/>
            <person name="Hibbett D.S."/>
        </authorList>
    </citation>
    <scope>NUCLEOTIDE SEQUENCE [LARGE SCALE GENOMIC DNA]</scope>
    <source>
        <strain evidence="1 2">FP15055 ss-10</strain>
    </source>
</reference>
<evidence type="ECO:0000313" key="2">
    <source>
        <dbReference type="Proteomes" id="UP000054007"/>
    </source>
</evidence>
<keyword evidence="2" id="KW-1185">Reference proteome</keyword>
<proteinExistence type="predicted"/>
<organism evidence="1 2">
    <name type="scientific">Cylindrobasidium torrendii FP15055 ss-10</name>
    <dbReference type="NCBI Taxonomy" id="1314674"/>
    <lineage>
        <taxon>Eukaryota</taxon>
        <taxon>Fungi</taxon>
        <taxon>Dikarya</taxon>
        <taxon>Basidiomycota</taxon>
        <taxon>Agaricomycotina</taxon>
        <taxon>Agaricomycetes</taxon>
        <taxon>Agaricomycetidae</taxon>
        <taxon>Agaricales</taxon>
        <taxon>Marasmiineae</taxon>
        <taxon>Physalacriaceae</taxon>
        <taxon>Cylindrobasidium</taxon>
    </lineage>
</organism>
<evidence type="ECO:0000313" key="1">
    <source>
        <dbReference type="EMBL" id="KIY69611.1"/>
    </source>
</evidence>
<gene>
    <name evidence="1" type="ORF">CYLTODRAFT_452482</name>
</gene>
<name>A0A0D7BIY8_9AGAR</name>
<dbReference type="Proteomes" id="UP000054007">
    <property type="component" value="Unassembled WGS sequence"/>
</dbReference>
<protein>
    <submittedName>
        <fullName evidence="1">Uncharacterized protein</fullName>
    </submittedName>
</protein>
<accession>A0A0D7BIY8</accession>
<sequence>MLSLCPQDCVSLSPTFVEPVSIQVYSHTARTMRDDFEFYAGLLPGEFIRISKMPIDHISLQPSLAQAFSAFNIAFRPPDTERKRFDSFQWPSASGSSLLLAPKIRVVYTRHPITGEVATHTHPFPHLPKFTISGAHPALLTLQATKFRIYHLCNPPDILTELFVMRSTYTVHRSFRKDWSAYWREDAAGPAVSTKASGVKRKALENANICHTERPRKYYESQPTIVHCPDESFGGRMNSFP</sequence>